<proteinExistence type="predicted"/>
<gene>
    <name evidence="1" type="ORF">ABVK25_009737</name>
</gene>
<protein>
    <submittedName>
        <fullName evidence="1">Uncharacterized protein</fullName>
    </submittedName>
</protein>
<dbReference type="Proteomes" id="UP001590951">
    <property type="component" value="Unassembled WGS sequence"/>
</dbReference>
<evidence type="ECO:0000313" key="1">
    <source>
        <dbReference type="EMBL" id="KAL2050010.1"/>
    </source>
</evidence>
<reference evidence="1 2" key="1">
    <citation type="submission" date="2024-09" db="EMBL/GenBank/DDBJ databases">
        <title>Rethinking Asexuality: The Enigmatic Case of Functional Sexual Genes in Lepraria (Stereocaulaceae).</title>
        <authorList>
            <person name="Doellman M."/>
            <person name="Sun Y."/>
            <person name="Barcenas-Pena A."/>
            <person name="Lumbsch H.T."/>
            <person name="Grewe F."/>
        </authorList>
    </citation>
    <scope>NUCLEOTIDE SEQUENCE [LARGE SCALE GENOMIC DNA]</scope>
    <source>
        <strain evidence="1 2">Grewe 0041</strain>
    </source>
</reference>
<sequence>MIVPQPLKISTPDSHLYLPQDPDAYKPIPVIHSLSLATSLFWPAATSSMDEWVSLADASGRSIPFLWLSPNGAGHLKPPGQILSQGNNAIWHYTIETEKEAKS</sequence>
<organism evidence="1 2">
    <name type="scientific">Lepraria finkii</name>
    <dbReference type="NCBI Taxonomy" id="1340010"/>
    <lineage>
        <taxon>Eukaryota</taxon>
        <taxon>Fungi</taxon>
        <taxon>Dikarya</taxon>
        <taxon>Ascomycota</taxon>
        <taxon>Pezizomycotina</taxon>
        <taxon>Lecanoromycetes</taxon>
        <taxon>OSLEUM clade</taxon>
        <taxon>Lecanoromycetidae</taxon>
        <taxon>Lecanorales</taxon>
        <taxon>Lecanorineae</taxon>
        <taxon>Stereocaulaceae</taxon>
        <taxon>Lepraria</taxon>
    </lineage>
</organism>
<dbReference type="EMBL" id="JBHFEH010000054">
    <property type="protein sequence ID" value="KAL2050010.1"/>
    <property type="molecule type" value="Genomic_DNA"/>
</dbReference>
<keyword evidence="2" id="KW-1185">Reference proteome</keyword>
<name>A0ABR4AXJ2_9LECA</name>
<comment type="caution">
    <text evidence="1">The sequence shown here is derived from an EMBL/GenBank/DDBJ whole genome shotgun (WGS) entry which is preliminary data.</text>
</comment>
<evidence type="ECO:0000313" key="2">
    <source>
        <dbReference type="Proteomes" id="UP001590951"/>
    </source>
</evidence>
<accession>A0ABR4AXJ2</accession>